<feature type="transmembrane region" description="Helical" evidence="1">
    <location>
        <begin position="285"/>
        <end position="311"/>
    </location>
</feature>
<evidence type="ECO:0008006" key="4">
    <source>
        <dbReference type="Google" id="ProtNLM"/>
    </source>
</evidence>
<dbReference type="STRING" id="630515.SAMN04489812_4728"/>
<dbReference type="OrthoDB" id="3362857at2"/>
<dbReference type="EMBL" id="LT629772">
    <property type="protein sequence ID" value="SDT23860.1"/>
    <property type="molecule type" value="Genomic_DNA"/>
</dbReference>
<dbReference type="GO" id="GO:0016758">
    <property type="term" value="F:hexosyltransferase activity"/>
    <property type="evidence" value="ECO:0007669"/>
    <property type="project" value="InterPro"/>
</dbReference>
<gene>
    <name evidence="2" type="ORF">SAMN04489812_4728</name>
</gene>
<keyword evidence="3" id="KW-1185">Reference proteome</keyword>
<keyword evidence="1" id="KW-1133">Transmembrane helix</keyword>
<feature type="transmembrane region" description="Helical" evidence="1">
    <location>
        <begin position="413"/>
        <end position="434"/>
    </location>
</feature>
<evidence type="ECO:0000256" key="1">
    <source>
        <dbReference type="SAM" id="Phobius"/>
    </source>
</evidence>
<feature type="transmembrane region" description="Helical" evidence="1">
    <location>
        <begin position="250"/>
        <end position="273"/>
    </location>
</feature>
<proteinExistence type="predicted"/>
<name>A0A1H1YR85_9ACTN</name>
<dbReference type="AlphaFoldDB" id="A0A1H1YR85"/>
<feature type="transmembrane region" description="Helical" evidence="1">
    <location>
        <begin position="48"/>
        <end position="67"/>
    </location>
</feature>
<sequence length="444" mass="47849">MTLLRGTRPPASTTDTGGRLRSKAVIVTATLMIMAIDLGVIGLRRLEFARLGLFVGVLIFGIIVVLLRGRAASLSRRAVIIIAAACQLPGLVSVPVLSDDAYRYVWDGRVQLAGIDPYRYPPLSGALAFLRDPILFPPGAELPVINRSWVHTIYPPVAELWFTAVAAITPWRLGTFGVQLGAAVLVVITVLLLTRVLTAGQSRRRPVLALIYGACPATTLEAANGAHVDTLAALFLAAMGLAVLHRRKWLTGLFLGLAGAVKLVPLLLLPIFLRRGRRGSLLTAVGSFALGYLPHLIAVGGLVVGFLPGYLAEEGFDGRRRFALLILLPEAARLPVALLLAAAVATLAVLRTRREPLLQTCCWLYGAAFLIATPAYPWYLLPLMVLAIMAGRLRWLALWPAAYLSYLHDHNPWLQSVGYGLAAVVLVTATLLAARDRRRIAGVS</sequence>
<keyword evidence="1" id="KW-0472">Membrane</keyword>
<dbReference type="Pfam" id="PF26314">
    <property type="entry name" value="MptA_B_family"/>
    <property type="match status" value="1"/>
</dbReference>
<keyword evidence="1" id="KW-0812">Transmembrane</keyword>
<organism evidence="2 3">
    <name type="scientific">Microlunatus soli</name>
    <dbReference type="NCBI Taxonomy" id="630515"/>
    <lineage>
        <taxon>Bacteria</taxon>
        <taxon>Bacillati</taxon>
        <taxon>Actinomycetota</taxon>
        <taxon>Actinomycetes</taxon>
        <taxon>Propionibacteriales</taxon>
        <taxon>Propionibacteriaceae</taxon>
        <taxon>Microlunatus</taxon>
    </lineage>
</organism>
<feature type="transmembrane region" description="Helical" evidence="1">
    <location>
        <begin position="362"/>
        <end position="393"/>
    </location>
</feature>
<dbReference type="RefSeq" id="WP_091528032.1">
    <property type="nucleotide sequence ID" value="NZ_LT629772.1"/>
</dbReference>
<dbReference type="Proteomes" id="UP000199103">
    <property type="component" value="Chromosome I"/>
</dbReference>
<feature type="transmembrane region" description="Helical" evidence="1">
    <location>
        <begin position="79"/>
        <end position="97"/>
    </location>
</feature>
<feature type="transmembrane region" description="Helical" evidence="1">
    <location>
        <begin position="176"/>
        <end position="197"/>
    </location>
</feature>
<reference evidence="2 3" key="1">
    <citation type="submission" date="2016-10" db="EMBL/GenBank/DDBJ databases">
        <authorList>
            <person name="de Groot N.N."/>
        </authorList>
    </citation>
    <scope>NUCLEOTIDE SEQUENCE [LARGE SCALE GENOMIC DNA]</scope>
    <source>
        <strain evidence="2 3">DSM 21800</strain>
    </source>
</reference>
<feature type="transmembrane region" description="Helical" evidence="1">
    <location>
        <begin position="331"/>
        <end position="350"/>
    </location>
</feature>
<evidence type="ECO:0000313" key="3">
    <source>
        <dbReference type="Proteomes" id="UP000199103"/>
    </source>
</evidence>
<evidence type="ECO:0000313" key="2">
    <source>
        <dbReference type="EMBL" id="SDT23860.1"/>
    </source>
</evidence>
<accession>A0A1H1YR85</accession>
<dbReference type="GO" id="GO:0005886">
    <property type="term" value="C:plasma membrane"/>
    <property type="evidence" value="ECO:0007669"/>
    <property type="project" value="UniProtKB-SubCell"/>
</dbReference>
<protein>
    <recommendedName>
        <fullName evidence="4">DUF2029 domain-containing protein</fullName>
    </recommendedName>
</protein>
<feature type="transmembrane region" description="Helical" evidence="1">
    <location>
        <begin position="24"/>
        <end position="42"/>
    </location>
</feature>